<reference evidence="1 2" key="1">
    <citation type="submission" date="2016-10" db="EMBL/GenBank/DDBJ databases">
        <title>Genome sequence of the ascomycete fungus Penicillium subrubescens.</title>
        <authorList>
            <person name="De Vries R.P."/>
            <person name="Peng M."/>
            <person name="Dilokpimol A."/>
            <person name="Hilden K."/>
            <person name="Makela M.R."/>
            <person name="Grigoriev I."/>
            <person name="Riley R."/>
            <person name="Granchi Z."/>
        </authorList>
    </citation>
    <scope>NUCLEOTIDE SEQUENCE [LARGE SCALE GENOMIC DNA]</scope>
    <source>
        <strain evidence="1 2">CBS 132785</strain>
    </source>
</reference>
<proteinExistence type="predicted"/>
<dbReference type="AlphaFoldDB" id="A0A1Q5SNF1"/>
<dbReference type="EMBL" id="MNBE01000773">
    <property type="protein sequence ID" value="OKO89547.1"/>
    <property type="molecule type" value="Genomic_DNA"/>
</dbReference>
<protein>
    <submittedName>
        <fullName evidence="1">Uncharacterized protein</fullName>
    </submittedName>
</protein>
<dbReference type="Proteomes" id="UP000186955">
    <property type="component" value="Unassembled WGS sequence"/>
</dbReference>
<gene>
    <name evidence="1" type="ORF">PENSUB_13613</name>
</gene>
<keyword evidence="2" id="KW-1185">Reference proteome</keyword>
<sequence length="135" mass="14938">MLSSKTAPEIIETTQSCSAIEEMMLCPPSVATDSQVGYFPNEGKVYKIPFYMPIAPNIPASAATDLGNIYHNKGNVLRTSQEISFIRQQLIPDCITDIQQIRNYPNAAVEAQINLTQQIDSMEDSEICLDAKILL</sequence>
<comment type="caution">
    <text evidence="1">The sequence shown here is derived from an EMBL/GenBank/DDBJ whole genome shotgun (WGS) entry which is preliminary data.</text>
</comment>
<evidence type="ECO:0000313" key="1">
    <source>
        <dbReference type="EMBL" id="OKO89547.1"/>
    </source>
</evidence>
<accession>A0A1Q5SNF1</accession>
<organism evidence="1 2">
    <name type="scientific">Penicillium subrubescens</name>
    <dbReference type="NCBI Taxonomy" id="1316194"/>
    <lineage>
        <taxon>Eukaryota</taxon>
        <taxon>Fungi</taxon>
        <taxon>Dikarya</taxon>
        <taxon>Ascomycota</taxon>
        <taxon>Pezizomycotina</taxon>
        <taxon>Eurotiomycetes</taxon>
        <taxon>Eurotiomycetidae</taxon>
        <taxon>Eurotiales</taxon>
        <taxon>Aspergillaceae</taxon>
        <taxon>Penicillium</taxon>
    </lineage>
</organism>
<name>A0A1Q5SNF1_9EURO</name>
<evidence type="ECO:0000313" key="2">
    <source>
        <dbReference type="Proteomes" id="UP000186955"/>
    </source>
</evidence>